<feature type="transmembrane region" description="Helical" evidence="2">
    <location>
        <begin position="9"/>
        <end position="29"/>
    </location>
</feature>
<dbReference type="RefSeq" id="WP_116278790.1">
    <property type="nucleotide sequence ID" value="NZ_NFZX01000030.1"/>
</dbReference>
<keyword evidence="2" id="KW-0472">Membrane</keyword>
<evidence type="ECO:0000313" key="3">
    <source>
        <dbReference type="EMBL" id="RFA33836.1"/>
    </source>
</evidence>
<dbReference type="AlphaFoldDB" id="A0A3E0WPC0"/>
<evidence type="ECO:0000256" key="2">
    <source>
        <dbReference type="SAM" id="Phobius"/>
    </source>
</evidence>
<comment type="caution">
    <text evidence="3">The sequence shown here is derived from an EMBL/GenBank/DDBJ whole genome shotgun (WGS) entry which is preliminary data.</text>
</comment>
<proteinExistence type="predicted"/>
<dbReference type="EMBL" id="NFZX01000030">
    <property type="protein sequence ID" value="RFA33836.1"/>
    <property type="molecule type" value="Genomic_DNA"/>
</dbReference>
<reference evidence="3 4" key="1">
    <citation type="submission" date="2017-05" db="EMBL/GenBank/DDBJ databases">
        <title>Virgibacillus sp. AK90 isolated from a saltern of Kakinada, India.</title>
        <authorList>
            <person name="Gupta V."/>
            <person name="Sidhu C."/>
            <person name="Korpole S."/>
            <person name="Pinnaka A.K."/>
        </authorList>
    </citation>
    <scope>NUCLEOTIDE SEQUENCE [LARGE SCALE GENOMIC DNA]</scope>
    <source>
        <strain evidence="3 4">AK90</strain>
    </source>
</reference>
<sequence>MERQTVAKFVFLLVITFGVLTVMLFNYFGSDDHKDVEEMFHDTEPERKDDKEVDEAYIEELDKQMEQTVEEEREAPQEEEAEEVELEERDMDTLFQKTYGEDVLQKAKTMAEEVATLWIQEDFTIDNWKALVTPKYLKSIKKKKPSGNDVQREIKELSVAPAEEISNNEMVLGVFVSWDVIANDEKVNEQMDMMYVTVKQHEDEWLVSHVDATGASMEGEGQ</sequence>
<feature type="region of interest" description="Disordered" evidence="1">
    <location>
        <begin position="65"/>
        <end position="87"/>
    </location>
</feature>
<gene>
    <name evidence="3" type="ORF">CAI16_13350</name>
</gene>
<evidence type="ECO:0000256" key="1">
    <source>
        <dbReference type="SAM" id="MobiDB-lite"/>
    </source>
</evidence>
<organism evidence="3 4">
    <name type="scientific">Virgibacillus dokdonensis</name>
    <dbReference type="NCBI Taxonomy" id="302167"/>
    <lineage>
        <taxon>Bacteria</taxon>
        <taxon>Bacillati</taxon>
        <taxon>Bacillota</taxon>
        <taxon>Bacilli</taxon>
        <taxon>Bacillales</taxon>
        <taxon>Bacillaceae</taxon>
        <taxon>Virgibacillus</taxon>
    </lineage>
</organism>
<keyword evidence="2" id="KW-0812">Transmembrane</keyword>
<keyword evidence="2" id="KW-1133">Transmembrane helix</keyword>
<dbReference type="Proteomes" id="UP000256488">
    <property type="component" value="Unassembled WGS sequence"/>
</dbReference>
<protein>
    <submittedName>
        <fullName evidence="3">Uncharacterized protein</fullName>
    </submittedName>
</protein>
<accession>A0A3E0WPC0</accession>
<evidence type="ECO:0000313" key="4">
    <source>
        <dbReference type="Proteomes" id="UP000256488"/>
    </source>
</evidence>
<name>A0A3E0WPC0_9BACI</name>
<feature type="compositionally biased region" description="Acidic residues" evidence="1">
    <location>
        <begin position="68"/>
        <end position="87"/>
    </location>
</feature>